<dbReference type="AlphaFoldDB" id="A0AAV9PBT5"/>
<reference evidence="8 9" key="1">
    <citation type="submission" date="2023-08" db="EMBL/GenBank/DDBJ databases">
        <title>Black Yeasts Isolated from many extreme environments.</title>
        <authorList>
            <person name="Coleine C."/>
            <person name="Stajich J.E."/>
            <person name="Selbmann L."/>
        </authorList>
    </citation>
    <scope>NUCLEOTIDE SEQUENCE [LARGE SCALE GENOMIC DNA]</scope>
    <source>
        <strain evidence="8 9">CCFEE 5935</strain>
    </source>
</reference>
<keyword evidence="3 6" id="KW-1133">Transmembrane helix</keyword>
<sequence length="375" mass="40195">MSTFVVAAAEPKSTLLSSRPTASTAINEHNHGALVVIAAGVSLGTAIIALAMRMSQRWPRSDFFKLEDILLVLATLSDIANVAAVGLAVQVGLGQPEDRLSSEEVQQTKQALTASFAITFLTEGLSAVSFVCLLYNMNPKKWFRRAMFVLIAMVSAWSLAGIIRFAAAMVSDPERGTWIVFAAFSIMFQLSLMGSALSTIWPLQMPVSRKLGLSLWFSLALPVVAVTIVRLTHIPSSAFAANFTWNDTNMVIISLVESNLAIINAAYPSIRSFLNQVSTGFLIAETAKDSRSASVGQSYGLRSIVGGRDRSKRKSASRAKSPAIPGLAHIDGSIIHHSTAVKGDHQSSRSFGSEVIMVRHSVEIDAASIGDSGER</sequence>
<dbReference type="GO" id="GO:0016020">
    <property type="term" value="C:membrane"/>
    <property type="evidence" value="ECO:0007669"/>
    <property type="project" value="UniProtKB-SubCell"/>
</dbReference>
<keyword evidence="4 6" id="KW-0472">Membrane</keyword>
<evidence type="ECO:0000256" key="3">
    <source>
        <dbReference type="ARBA" id="ARBA00022989"/>
    </source>
</evidence>
<dbReference type="GeneID" id="89925441"/>
<organism evidence="8 9">
    <name type="scientific">Saxophila tyrrhenica</name>
    <dbReference type="NCBI Taxonomy" id="1690608"/>
    <lineage>
        <taxon>Eukaryota</taxon>
        <taxon>Fungi</taxon>
        <taxon>Dikarya</taxon>
        <taxon>Ascomycota</taxon>
        <taxon>Pezizomycotina</taxon>
        <taxon>Dothideomycetes</taxon>
        <taxon>Dothideomycetidae</taxon>
        <taxon>Mycosphaerellales</taxon>
        <taxon>Extremaceae</taxon>
        <taxon>Saxophila</taxon>
    </lineage>
</organism>
<evidence type="ECO:0000313" key="8">
    <source>
        <dbReference type="EMBL" id="KAK5170951.1"/>
    </source>
</evidence>
<gene>
    <name evidence="8" type="ORF">LTR77_004095</name>
</gene>
<comment type="caution">
    <text evidence="8">The sequence shown here is derived from an EMBL/GenBank/DDBJ whole genome shotgun (WGS) entry which is preliminary data.</text>
</comment>
<dbReference type="PANTHER" id="PTHR33048">
    <property type="entry name" value="PTH11-LIKE INTEGRAL MEMBRANE PROTEIN (AFU_ORTHOLOGUE AFUA_5G11245)"/>
    <property type="match status" value="1"/>
</dbReference>
<feature type="domain" description="Rhodopsin" evidence="7">
    <location>
        <begin position="177"/>
        <end position="275"/>
    </location>
</feature>
<evidence type="ECO:0000259" key="7">
    <source>
        <dbReference type="Pfam" id="PF20684"/>
    </source>
</evidence>
<dbReference type="Proteomes" id="UP001337655">
    <property type="component" value="Unassembled WGS sequence"/>
</dbReference>
<keyword evidence="9" id="KW-1185">Reference proteome</keyword>
<keyword evidence="2 6" id="KW-0812">Transmembrane</keyword>
<name>A0AAV9PBT5_9PEZI</name>
<comment type="subcellular location">
    <subcellularLocation>
        <location evidence="1">Membrane</location>
        <topology evidence="1">Multi-pass membrane protein</topology>
    </subcellularLocation>
</comment>
<dbReference type="PANTHER" id="PTHR33048:SF47">
    <property type="entry name" value="INTEGRAL MEMBRANE PROTEIN-RELATED"/>
    <property type="match status" value="1"/>
</dbReference>
<evidence type="ECO:0000256" key="2">
    <source>
        <dbReference type="ARBA" id="ARBA00022692"/>
    </source>
</evidence>
<evidence type="ECO:0000256" key="6">
    <source>
        <dbReference type="SAM" id="Phobius"/>
    </source>
</evidence>
<comment type="similarity">
    <text evidence="5">Belongs to the SAT4 family.</text>
</comment>
<dbReference type="RefSeq" id="XP_064659979.1">
    <property type="nucleotide sequence ID" value="XM_064801349.1"/>
</dbReference>
<evidence type="ECO:0000313" key="9">
    <source>
        <dbReference type="Proteomes" id="UP001337655"/>
    </source>
</evidence>
<dbReference type="InterPro" id="IPR049326">
    <property type="entry name" value="Rhodopsin_dom_fungi"/>
</dbReference>
<feature type="transmembrane region" description="Helical" evidence="6">
    <location>
        <begin position="70"/>
        <end position="91"/>
    </location>
</feature>
<evidence type="ECO:0000256" key="1">
    <source>
        <dbReference type="ARBA" id="ARBA00004141"/>
    </source>
</evidence>
<feature type="transmembrane region" description="Helical" evidence="6">
    <location>
        <begin position="147"/>
        <end position="166"/>
    </location>
</feature>
<dbReference type="InterPro" id="IPR052337">
    <property type="entry name" value="SAT4-like"/>
</dbReference>
<dbReference type="EMBL" id="JAVRRT010000006">
    <property type="protein sequence ID" value="KAK5170951.1"/>
    <property type="molecule type" value="Genomic_DNA"/>
</dbReference>
<protein>
    <recommendedName>
        <fullName evidence="7">Rhodopsin domain-containing protein</fullName>
    </recommendedName>
</protein>
<feature type="transmembrane region" description="Helical" evidence="6">
    <location>
        <begin position="213"/>
        <end position="231"/>
    </location>
</feature>
<evidence type="ECO:0000256" key="5">
    <source>
        <dbReference type="ARBA" id="ARBA00038359"/>
    </source>
</evidence>
<feature type="transmembrane region" description="Helical" evidence="6">
    <location>
        <begin position="111"/>
        <end position="135"/>
    </location>
</feature>
<evidence type="ECO:0000256" key="4">
    <source>
        <dbReference type="ARBA" id="ARBA00023136"/>
    </source>
</evidence>
<feature type="transmembrane region" description="Helical" evidence="6">
    <location>
        <begin position="178"/>
        <end position="201"/>
    </location>
</feature>
<proteinExistence type="inferred from homology"/>
<dbReference type="Pfam" id="PF20684">
    <property type="entry name" value="Fung_rhodopsin"/>
    <property type="match status" value="2"/>
</dbReference>
<feature type="transmembrane region" description="Helical" evidence="6">
    <location>
        <begin position="31"/>
        <end position="50"/>
    </location>
</feature>
<feature type="domain" description="Rhodopsin" evidence="7">
    <location>
        <begin position="52"/>
        <end position="163"/>
    </location>
</feature>
<accession>A0AAV9PBT5</accession>